<sequence length="73" mass="8750">MDMDRSRVIGKILEVFFIVFMPPLAVLHSTKECTNEVLIDAILTLMFWIPGQLYAIWYCFVREYFRKKPEFTQ</sequence>
<keyword evidence="8" id="KW-1185">Reference proteome</keyword>
<evidence type="ECO:0000313" key="8">
    <source>
        <dbReference type="Proteomes" id="UP001176961"/>
    </source>
</evidence>
<keyword evidence="5 6" id="KW-0472">Membrane</keyword>
<reference evidence="7" key="1">
    <citation type="submission" date="2023-07" db="EMBL/GenBank/DDBJ databases">
        <authorList>
            <consortium name="CYATHOMIX"/>
        </authorList>
    </citation>
    <scope>NUCLEOTIDE SEQUENCE</scope>
    <source>
        <strain evidence="7">N/A</strain>
    </source>
</reference>
<evidence type="ECO:0000256" key="1">
    <source>
        <dbReference type="ARBA" id="ARBA00004370"/>
    </source>
</evidence>
<evidence type="ECO:0000256" key="3">
    <source>
        <dbReference type="ARBA" id="ARBA00022692"/>
    </source>
</evidence>
<evidence type="ECO:0000256" key="6">
    <source>
        <dbReference type="SAM" id="Phobius"/>
    </source>
</evidence>
<dbReference type="Pfam" id="PF01679">
    <property type="entry name" value="Pmp3"/>
    <property type="match status" value="1"/>
</dbReference>
<dbReference type="GO" id="GO:0016020">
    <property type="term" value="C:membrane"/>
    <property type="evidence" value="ECO:0007669"/>
    <property type="project" value="UniProtKB-SubCell"/>
</dbReference>
<dbReference type="EMBL" id="CATQJL010000112">
    <property type="protein sequence ID" value="CAJ0594879.1"/>
    <property type="molecule type" value="Genomic_DNA"/>
</dbReference>
<organism evidence="7 8">
    <name type="scientific">Cylicocyclus nassatus</name>
    <name type="common">Nematode worm</name>
    <dbReference type="NCBI Taxonomy" id="53992"/>
    <lineage>
        <taxon>Eukaryota</taxon>
        <taxon>Metazoa</taxon>
        <taxon>Ecdysozoa</taxon>
        <taxon>Nematoda</taxon>
        <taxon>Chromadorea</taxon>
        <taxon>Rhabditida</taxon>
        <taxon>Rhabditina</taxon>
        <taxon>Rhabditomorpha</taxon>
        <taxon>Strongyloidea</taxon>
        <taxon>Strongylidae</taxon>
        <taxon>Cylicocyclus</taxon>
    </lineage>
</organism>
<keyword evidence="4 6" id="KW-1133">Transmembrane helix</keyword>
<evidence type="ECO:0000313" key="7">
    <source>
        <dbReference type="EMBL" id="CAJ0594879.1"/>
    </source>
</evidence>
<name>A0AA36GML3_CYLNA</name>
<dbReference type="PANTHER" id="PTHR21659:SF42">
    <property type="entry name" value="UPF0057 MEMBRANE PROTEIN ZK632.10-RELATED"/>
    <property type="match status" value="1"/>
</dbReference>
<comment type="caution">
    <text evidence="7">The sequence shown here is derived from an EMBL/GenBank/DDBJ whole genome shotgun (WGS) entry which is preliminary data.</text>
</comment>
<accession>A0AA36GML3</accession>
<dbReference type="AlphaFoldDB" id="A0AA36GML3"/>
<keyword evidence="3 6" id="KW-0812">Transmembrane</keyword>
<evidence type="ECO:0000256" key="4">
    <source>
        <dbReference type="ARBA" id="ARBA00022989"/>
    </source>
</evidence>
<dbReference type="PANTHER" id="PTHR21659">
    <property type="entry name" value="HYDROPHOBIC PROTEIN RCI2 LOW TEMPERATURE AND SALT RESPONSIVE PROTEIN LTI6 -RELATED"/>
    <property type="match status" value="1"/>
</dbReference>
<protein>
    <submittedName>
        <fullName evidence="7">Uncharacterized protein</fullName>
    </submittedName>
</protein>
<comment type="subcellular location">
    <subcellularLocation>
        <location evidence="1">Membrane</location>
    </subcellularLocation>
</comment>
<dbReference type="Proteomes" id="UP001176961">
    <property type="component" value="Unassembled WGS sequence"/>
</dbReference>
<evidence type="ECO:0000256" key="2">
    <source>
        <dbReference type="ARBA" id="ARBA00009530"/>
    </source>
</evidence>
<gene>
    <name evidence="7" type="ORF">CYNAS_LOCUS6862</name>
</gene>
<dbReference type="InterPro" id="IPR000612">
    <property type="entry name" value="PMP3"/>
</dbReference>
<feature type="transmembrane region" description="Helical" evidence="6">
    <location>
        <begin position="41"/>
        <end position="61"/>
    </location>
</feature>
<comment type="similarity">
    <text evidence="2">Belongs to the UPF0057 (PMP3) family.</text>
</comment>
<evidence type="ECO:0000256" key="5">
    <source>
        <dbReference type="ARBA" id="ARBA00023136"/>
    </source>
</evidence>
<proteinExistence type="inferred from homology"/>
<feature type="transmembrane region" description="Helical" evidence="6">
    <location>
        <begin position="12"/>
        <end position="29"/>
    </location>
</feature>